<organism evidence="2 3">
    <name type="scientific">Mucilaginibacter robiniae</name>
    <dbReference type="NCBI Taxonomy" id="2728022"/>
    <lineage>
        <taxon>Bacteria</taxon>
        <taxon>Pseudomonadati</taxon>
        <taxon>Bacteroidota</taxon>
        <taxon>Sphingobacteriia</taxon>
        <taxon>Sphingobacteriales</taxon>
        <taxon>Sphingobacteriaceae</taxon>
        <taxon>Mucilaginibacter</taxon>
    </lineage>
</organism>
<proteinExistence type="predicted"/>
<keyword evidence="3" id="KW-1185">Reference proteome</keyword>
<dbReference type="Pfam" id="PF21983">
    <property type="entry name" value="NikA-like"/>
    <property type="match status" value="1"/>
</dbReference>
<evidence type="ECO:0000313" key="2">
    <source>
        <dbReference type="EMBL" id="QJD95959.1"/>
    </source>
</evidence>
<evidence type="ECO:0000256" key="1">
    <source>
        <dbReference type="SAM" id="Coils"/>
    </source>
</evidence>
<gene>
    <name evidence="2" type="primary">mobC</name>
    <name evidence="2" type="ORF">HH214_08760</name>
</gene>
<accession>A0A7L5E0Z1</accession>
<evidence type="ECO:0000313" key="3">
    <source>
        <dbReference type="Proteomes" id="UP000503278"/>
    </source>
</evidence>
<dbReference type="KEGG" id="mrob:HH214_08760"/>
<name>A0A7L5E0Z1_9SPHI</name>
<dbReference type="Proteomes" id="UP000503278">
    <property type="component" value="Chromosome"/>
</dbReference>
<dbReference type="InterPro" id="IPR053842">
    <property type="entry name" value="NikA-like"/>
</dbReference>
<dbReference type="AlphaFoldDB" id="A0A7L5E0Z1"/>
<feature type="coiled-coil region" evidence="1">
    <location>
        <begin position="24"/>
        <end position="54"/>
    </location>
</feature>
<protein>
    <submittedName>
        <fullName evidence="2">Plasmid mobilization relaxosome protein MobC</fullName>
    </submittedName>
</protein>
<reference evidence="2 3" key="1">
    <citation type="submission" date="2020-04" db="EMBL/GenBank/DDBJ databases">
        <title>Genome sequencing of novel species.</title>
        <authorList>
            <person name="Heo J."/>
            <person name="Kim S.-J."/>
            <person name="Kim J.-S."/>
            <person name="Hong S.-B."/>
            <person name="Kwon S.-W."/>
        </authorList>
    </citation>
    <scope>NUCLEOTIDE SEQUENCE [LARGE SCALE GENOMIC DNA]</scope>
    <source>
        <strain evidence="2 3">F39-2</strain>
    </source>
</reference>
<keyword evidence="1" id="KW-0175">Coiled coil</keyword>
<sequence>MGEAQKRTGRRPLTEGKKSKFVSVRFTEKEIELLERLSQELQQTRTEYIRTRALINGEVILINSRELIAALDGLGQEMRYIGNNINQLTRHAHTLSLQGRLTGHVLTEFNLLFEQYLVQQRKLETALRQVMRLPADRRVR</sequence>
<dbReference type="RefSeq" id="WP_169606965.1">
    <property type="nucleotide sequence ID" value="NZ_CP051682.1"/>
</dbReference>
<dbReference type="EMBL" id="CP051682">
    <property type="protein sequence ID" value="QJD95959.1"/>
    <property type="molecule type" value="Genomic_DNA"/>
</dbReference>